<evidence type="ECO:0000256" key="1">
    <source>
        <dbReference type="ARBA" id="ARBA00004308"/>
    </source>
</evidence>
<proteinExistence type="predicted"/>
<evidence type="ECO:0000256" key="2">
    <source>
        <dbReference type="ARBA" id="ARBA00023136"/>
    </source>
</evidence>
<dbReference type="OrthoDB" id="1880850at2759"/>
<keyword evidence="2" id="KW-0472">Membrane</keyword>
<evidence type="ECO:0000313" key="4">
    <source>
        <dbReference type="Proteomes" id="UP000245207"/>
    </source>
</evidence>
<accession>A0A2U1M7L7</accession>
<reference evidence="3 4" key="1">
    <citation type="journal article" date="2018" name="Mol. Plant">
        <title>The genome of Artemisia annua provides insight into the evolution of Asteraceae family and artemisinin biosynthesis.</title>
        <authorList>
            <person name="Shen Q."/>
            <person name="Zhang L."/>
            <person name="Liao Z."/>
            <person name="Wang S."/>
            <person name="Yan T."/>
            <person name="Shi P."/>
            <person name="Liu M."/>
            <person name="Fu X."/>
            <person name="Pan Q."/>
            <person name="Wang Y."/>
            <person name="Lv Z."/>
            <person name="Lu X."/>
            <person name="Zhang F."/>
            <person name="Jiang W."/>
            <person name="Ma Y."/>
            <person name="Chen M."/>
            <person name="Hao X."/>
            <person name="Li L."/>
            <person name="Tang Y."/>
            <person name="Lv G."/>
            <person name="Zhou Y."/>
            <person name="Sun X."/>
            <person name="Brodelius P.E."/>
            <person name="Rose J.K.C."/>
            <person name="Tang K."/>
        </authorList>
    </citation>
    <scope>NUCLEOTIDE SEQUENCE [LARGE SCALE GENOMIC DNA]</scope>
    <source>
        <strain evidence="4">cv. Huhao1</strain>
        <tissue evidence="3">Leaf</tissue>
    </source>
</reference>
<dbReference type="InterPro" id="IPR023175">
    <property type="entry name" value="Vta1/CALS_N_sf"/>
</dbReference>
<dbReference type="Gene3D" id="1.25.40.270">
    <property type="entry name" value="Vacuolar protein sorting-associated protein vta1"/>
    <property type="match status" value="1"/>
</dbReference>
<dbReference type="AlphaFoldDB" id="A0A2U1M7L7"/>
<comment type="caution">
    <text evidence="3">The sequence shown here is derived from an EMBL/GenBank/DDBJ whole genome shotgun (WGS) entry which is preliminary data.</text>
</comment>
<name>A0A2U1M7L7_ARTAN</name>
<evidence type="ECO:0000313" key="3">
    <source>
        <dbReference type="EMBL" id="PWA57216.1"/>
    </source>
</evidence>
<dbReference type="Proteomes" id="UP000245207">
    <property type="component" value="Unassembled WGS sequence"/>
</dbReference>
<dbReference type="EMBL" id="PKPP01006231">
    <property type="protein sequence ID" value="PWA57216.1"/>
    <property type="molecule type" value="Genomic_DNA"/>
</dbReference>
<organism evidence="3 4">
    <name type="scientific">Artemisia annua</name>
    <name type="common">Sweet wormwood</name>
    <dbReference type="NCBI Taxonomy" id="35608"/>
    <lineage>
        <taxon>Eukaryota</taxon>
        <taxon>Viridiplantae</taxon>
        <taxon>Streptophyta</taxon>
        <taxon>Embryophyta</taxon>
        <taxon>Tracheophyta</taxon>
        <taxon>Spermatophyta</taxon>
        <taxon>Magnoliopsida</taxon>
        <taxon>eudicotyledons</taxon>
        <taxon>Gunneridae</taxon>
        <taxon>Pentapetalae</taxon>
        <taxon>asterids</taxon>
        <taxon>campanulids</taxon>
        <taxon>Asterales</taxon>
        <taxon>Asteraceae</taxon>
        <taxon>Asteroideae</taxon>
        <taxon>Anthemideae</taxon>
        <taxon>Artemisiinae</taxon>
        <taxon>Artemisia</taxon>
    </lineage>
</organism>
<keyword evidence="4" id="KW-1185">Reference proteome</keyword>
<comment type="subcellular location">
    <subcellularLocation>
        <location evidence="1">Endomembrane system</location>
    </subcellularLocation>
</comment>
<dbReference type="GO" id="GO:0012505">
    <property type="term" value="C:endomembrane system"/>
    <property type="evidence" value="ECO:0007669"/>
    <property type="project" value="UniProtKB-SubCell"/>
</dbReference>
<gene>
    <name evidence="3" type="ORF">CTI12_AA410260</name>
</gene>
<dbReference type="STRING" id="35608.A0A2U1M7L7"/>
<sequence>MASMNKFGIECIRSQKFARATTPIEVTNTPQVSHNGLIGTIRIKMEYIIRKILESTNPIKTLKKGSFELTDTTSTRNGIQLMGFFKCIKSTCSKAINKDLEQEISRFYAFEKAHKLDPISSGRGVRQFKTALLQRLDRENDPTLIGRMKKSDALEMQSFYPHYYSTYVQPFESAVDKADGPAQLSKAYRTATVLLEVLEAVNHTQAVDVDQEVTETHEKVAQKTDIPSE</sequence>
<protein>
    <submittedName>
        <fullName evidence="3">1,3-beta-glucan synthase subunit FKS1-like, domain-1</fullName>
    </submittedName>
</protein>